<dbReference type="PANTHER" id="PTHR42810:SF2">
    <property type="entry name" value="PURINE PERMEASE C1399.01C-RELATED"/>
    <property type="match status" value="1"/>
</dbReference>
<dbReference type="EMBL" id="HG001940">
    <property type="protein sequence ID" value="CDF38528.1"/>
    <property type="molecule type" value="Genomic_DNA"/>
</dbReference>
<dbReference type="Pfam" id="PF00860">
    <property type="entry name" value="Xan_ur_permease"/>
    <property type="match status" value="2"/>
</dbReference>
<evidence type="ECO:0000256" key="2">
    <source>
        <dbReference type="ARBA" id="ARBA00008821"/>
    </source>
</evidence>
<dbReference type="RefSeq" id="XP_005718421.1">
    <property type="nucleotide sequence ID" value="XM_005718364.1"/>
</dbReference>
<dbReference type="OrthoDB" id="1641903at2759"/>
<feature type="transmembrane region" description="Helical" evidence="7">
    <location>
        <begin position="215"/>
        <end position="233"/>
    </location>
</feature>
<dbReference type="Gramene" id="CDF38528">
    <property type="protein sequence ID" value="CDF38528"/>
    <property type="gene ID" value="CHC_T00006248001"/>
</dbReference>
<comment type="subcellular location">
    <subcellularLocation>
        <location evidence="1">Membrane</location>
        <topology evidence="1">Multi-pass membrane protein</topology>
    </subcellularLocation>
</comment>
<protein>
    <recommendedName>
        <fullName evidence="10">Purine permease</fullName>
    </recommendedName>
</protein>
<keyword evidence="4 7" id="KW-0812">Transmembrane</keyword>
<gene>
    <name evidence="8" type="ORF">CHC_T00006248001</name>
</gene>
<sequence>MDDASPNAMESPLAEPASFQSRLSGTLRNLTTYDGWVGDYDYKSLCMPRIPFFRSTRKSRSVYFGIKEHLPVLVAALMGFQHALAMIGGVIAVPRILSGGGNSNLQLDSVDAAYLISTALVVSGLASWIQIVRIKLVKGYYIGTGLISMSGVSFTFLPIAQTMFSSLRADGTCPESGPCRDAYGMWLGTIMVGALLEIGLSFIPLTLLRKAFPPLVTGVTVFLIGASLIPVGLRQWAGGTGPCFTVQQIQDLGGEVPQLLLDTFNDCPNNFGPGDRHYPWGSAEWIGLGFFVFTIIIVLEIFGSPFMRNSQVMIGLIAGIILAASLGYMNKDIIDAAPNLTFPLVRRFRLGFYGPAIIPVLLGYLVSTVETLGDIAASSEASRVATQGPEFESRIQGGLLADGLNSLLAGLLTSSPTTTFSQNNGVIVMTRTANTTAGLWAAGWLILAGIIGKVGGVFVALPDAALGGMTTFLFANVAVSGVRILSQLQWDRRERFILAISLSLGLGVVVVPGAFIHFIPDTENSFANALREGVLIILTTGYSIAALLAMLLNFIIPKEDEAVSASEYSNAAKVKDLSLEEVIADPTEARKST</sequence>
<dbReference type="PhylomeDB" id="R7QLA0"/>
<dbReference type="GO" id="GO:0005886">
    <property type="term" value="C:plasma membrane"/>
    <property type="evidence" value="ECO:0007669"/>
    <property type="project" value="TreeGrafter"/>
</dbReference>
<keyword evidence="9" id="KW-1185">Reference proteome</keyword>
<dbReference type="AlphaFoldDB" id="R7QLA0"/>
<dbReference type="GO" id="GO:0042907">
    <property type="term" value="F:xanthine transmembrane transporter activity"/>
    <property type="evidence" value="ECO:0007669"/>
    <property type="project" value="TreeGrafter"/>
</dbReference>
<feature type="transmembrane region" description="Helical" evidence="7">
    <location>
        <begin position="465"/>
        <end position="485"/>
    </location>
</feature>
<organism evidence="8 9">
    <name type="scientific">Chondrus crispus</name>
    <name type="common">Carrageen Irish moss</name>
    <name type="synonym">Polymorpha crispa</name>
    <dbReference type="NCBI Taxonomy" id="2769"/>
    <lineage>
        <taxon>Eukaryota</taxon>
        <taxon>Rhodophyta</taxon>
        <taxon>Florideophyceae</taxon>
        <taxon>Rhodymeniophycidae</taxon>
        <taxon>Gigartinales</taxon>
        <taxon>Gigartinaceae</taxon>
        <taxon>Chondrus</taxon>
    </lineage>
</organism>
<accession>R7QLA0</accession>
<dbReference type="Proteomes" id="UP000012073">
    <property type="component" value="Unassembled WGS sequence"/>
</dbReference>
<dbReference type="KEGG" id="ccp:CHC_T00006248001"/>
<evidence type="ECO:0000256" key="1">
    <source>
        <dbReference type="ARBA" id="ARBA00004141"/>
    </source>
</evidence>
<feature type="transmembrane region" description="Helical" evidence="7">
    <location>
        <begin position="497"/>
        <end position="519"/>
    </location>
</feature>
<feature type="transmembrane region" description="Helical" evidence="7">
    <location>
        <begin position="112"/>
        <end position="132"/>
    </location>
</feature>
<keyword evidence="3" id="KW-0813">Transport</keyword>
<evidence type="ECO:0008006" key="10">
    <source>
        <dbReference type="Google" id="ProtNLM"/>
    </source>
</evidence>
<evidence type="ECO:0000313" key="8">
    <source>
        <dbReference type="EMBL" id="CDF38528.1"/>
    </source>
</evidence>
<dbReference type="NCBIfam" id="TIGR00801">
    <property type="entry name" value="ncs2"/>
    <property type="match status" value="1"/>
</dbReference>
<dbReference type="STRING" id="2769.R7QLA0"/>
<feature type="transmembrane region" description="Helical" evidence="7">
    <location>
        <begin position="312"/>
        <end position="330"/>
    </location>
</feature>
<evidence type="ECO:0000313" key="9">
    <source>
        <dbReference type="Proteomes" id="UP000012073"/>
    </source>
</evidence>
<evidence type="ECO:0000256" key="7">
    <source>
        <dbReference type="SAM" id="Phobius"/>
    </source>
</evidence>
<keyword evidence="6 7" id="KW-0472">Membrane</keyword>
<feature type="transmembrane region" description="Helical" evidence="7">
    <location>
        <begin position="184"/>
        <end position="208"/>
    </location>
</feature>
<evidence type="ECO:0000256" key="6">
    <source>
        <dbReference type="ARBA" id="ARBA00023136"/>
    </source>
</evidence>
<evidence type="ECO:0000256" key="4">
    <source>
        <dbReference type="ARBA" id="ARBA00022692"/>
    </source>
</evidence>
<feature type="transmembrane region" description="Helical" evidence="7">
    <location>
        <begin position="439"/>
        <end position="459"/>
    </location>
</feature>
<feature type="transmembrane region" description="Helical" evidence="7">
    <location>
        <begin position="534"/>
        <end position="556"/>
    </location>
</feature>
<proteinExistence type="inferred from homology"/>
<feature type="transmembrane region" description="Helical" evidence="7">
    <location>
        <begin position="350"/>
        <end position="369"/>
    </location>
</feature>
<name>R7QLA0_CHOCR</name>
<feature type="transmembrane region" description="Helical" evidence="7">
    <location>
        <begin position="70"/>
        <end position="92"/>
    </location>
</feature>
<reference evidence="9" key="1">
    <citation type="journal article" date="2013" name="Proc. Natl. Acad. Sci. U.S.A.">
        <title>Genome structure and metabolic features in the red seaweed Chondrus crispus shed light on evolution of the Archaeplastida.</title>
        <authorList>
            <person name="Collen J."/>
            <person name="Porcel B."/>
            <person name="Carre W."/>
            <person name="Ball S.G."/>
            <person name="Chaparro C."/>
            <person name="Tonon T."/>
            <person name="Barbeyron T."/>
            <person name="Michel G."/>
            <person name="Noel B."/>
            <person name="Valentin K."/>
            <person name="Elias M."/>
            <person name="Artiguenave F."/>
            <person name="Arun A."/>
            <person name="Aury J.M."/>
            <person name="Barbosa-Neto J.F."/>
            <person name="Bothwell J.H."/>
            <person name="Bouget F.Y."/>
            <person name="Brillet L."/>
            <person name="Cabello-Hurtado F."/>
            <person name="Capella-Gutierrez S."/>
            <person name="Charrier B."/>
            <person name="Cladiere L."/>
            <person name="Cock J.M."/>
            <person name="Coelho S.M."/>
            <person name="Colleoni C."/>
            <person name="Czjzek M."/>
            <person name="Da Silva C."/>
            <person name="Delage L."/>
            <person name="Denoeud F."/>
            <person name="Deschamps P."/>
            <person name="Dittami S.M."/>
            <person name="Gabaldon T."/>
            <person name="Gachon C.M."/>
            <person name="Groisillier A."/>
            <person name="Herve C."/>
            <person name="Jabbari K."/>
            <person name="Katinka M."/>
            <person name="Kloareg B."/>
            <person name="Kowalczyk N."/>
            <person name="Labadie K."/>
            <person name="Leblanc C."/>
            <person name="Lopez P.J."/>
            <person name="McLachlan D.H."/>
            <person name="Meslet-Cladiere L."/>
            <person name="Moustafa A."/>
            <person name="Nehr Z."/>
            <person name="Nyvall Collen P."/>
            <person name="Panaud O."/>
            <person name="Partensky F."/>
            <person name="Poulain J."/>
            <person name="Rensing S.A."/>
            <person name="Rousvoal S."/>
            <person name="Samson G."/>
            <person name="Symeonidi A."/>
            <person name="Weissenbach J."/>
            <person name="Zambounis A."/>
            <person name="Wincker P."/>
            <person name="Boyen C."/>
        </authorList>
    </citation>
    <scope>NUCLEOTIDE SEQUENCE [LARGE SCALE GENOMIC DNA]</scope>
    <source>
        <strain evidence="9">cv. Stackhouse</strain>
    </source>
</reference>
<dbReference type="InterPro" id="IPR006042">
    <property type="entry name" value="Xan_ur_permease"/>
</dbReference>
<evidence type="ECO:0000256" key="3">
    <source>
        <dbReference type="ARBA" id="ARBA00022448"/>
    </source>
</evidence>
<dbReference type="GeneID" id="17326138"/>
<dbReference type="OMA" id="GLGFDWN"/>
<evidence type="ECO:0000256" key="5">
    <source>
        <dbReference type="ARBA" id="ARBA00022989"/>
    </source>
</evidence>
<keyword evidence="5 7" id="KW-1133">Transmembrane helix</keyword>
<feature type="transmembrane region" description="Helical" evidence="7">
    <location>
        <begin position="139"/>
        <end position="164"/>
    </location>
</feature>
<dbReference type="InterPro" id="IPR006043">
    <property type="entry name" value="NCS2"/>
</dbReference>
<feature type="transmembrane region" description="Helical" evidence="7">
    <location>
        <begin position="285"/>
        <end position="303"/>
    </location>
</feature>
<comment type="similarity">
    <text evidence="2">Belongs to the nucleobase:cation symporter-2 (NCS2) (TC 2.A.40) family.</text>
</comment>
<dbReference type="PANTHER" id="PTHR42810">
    <property type="entry name" value="PURINE PERMEASE C1399.01C-RELATED"/>
    <property type="match status" value="1"/>
</dbReference>